<comment type="caution">
    <text evidence="1">The sequence shown here is derived from an EMBL/GenBank/DDBJ whole genome shotgun (WGS) entry which is preliminary data.</text>
</comment>
<dbReference type="HOGENOM" id="CLU_993669_0_0_4"/>
<keyword evidence="2" id="KW-1185">Reference proteome</keyword>
<protein>
    <submittedName>
        <fullName evidence="1">Uncharacterized protein</fullName>
    </submittedName>
</protein>
<evidence type="ECO:0000313" key="2">
    <source>
        <dbReference type="Proteomes" id="UP000005835"/>
    </source>
</evidence>
<organism evidence="1 2">
    <name type="scientific">Sutterella wadsworthensis 2_1_59BFAA</name>
    <dbReference type="NCBI Taxonomy" id="742823"/>
    <lineage>
        <taxon>Bacteria</taxon>
        <taxon>Pseudomonadati</taxon>
        <taxon>Pseudomonadota</taxon>
        <taxon>Betaproteobacteria</taxon>
        <taxon>Burkholderiales</taxon>
        <taxon>Sutterellaceae</taxon>
        <taxon>Sutterella</taxon>
    </lineage>
</organism>
<proteinExistence type="predicted"/>
<name>K1JU90_9BURK</name>
<dbReference type="EMBL" id="ADMG01000051">
    <property type="protein sequence ID" value="EKB30203.1"/>
    <property type="molecule type" value="Genomic_DNA"/>
</dbReference>
<accession>K1JU90</accession>
<dbReference type="AlphaFoldDB" id="K1JU90"/>
<dbReference type="Proteomes" id="UP000005835">
    <property type="component" value="Unassembled WGS sequence"/>
</dbReference>
<dbReference type="RefSeq" id="WP_005437072.1">
    <property type="nucleotide sequence ID" value="NZ_JH815521.1"/>
</dbReference>
<dbReference type="STRING" id="742823.HMPREF9465_02210"/>
<dbReference type="PATRIC" id="fig|742823.3.peg.2220"/>
<gene>
    <name evidence="1" type="ORF">HMPREF9465_02210</name>
</gene>
<dbReference type="OrthoDB" id="7171737at2"/>
<evidence type="ECO:0000313" key="1">
    <source>
        <dbReference type="EMBL" id="EKB30203.1"/>
    </source>
</evidence>
<sequence>MKHESNDTPPFAPDDPISRSLFVRPNLIERLCASALRLCLLVCIPAAASVFLISLADSAEAACTSEPSQHYEVTTLIADHPVQTSSDPDFEEILKANARLAVESGEWSRRVKRKEETLIQWMRSPVFPEFRPMAVKTTLIRRPTGLSVEDIRRAELFNDVSRLLLFFDSRAGGQVNFAMRMLSTASFAIRPVVAAGSVAFAQEKLGTRVWADQGSVLTRRLGLNHWPALVKLTPSEISVWTPALNADGIPDSPVPAGLASKESIDLSAPAMRPAASKTLH</sequence>
<reference evidence="1 2" key="1">
    <citation type="submission" date="2012-05" db="EMBL/GenBank/DDBJ databases">
        <title>The Genome Sequence of Sutterella wadsworthensis 2_1_59BFAA.</title>
        <authorList>
            <consortium name="The Broad Institute Genome Sequencing Platform"/>
            <person name="Earl A."/>
            <person name="Ward D."/>
            <person name="Feldgarden M."/>
            <person name="Gevers D."/>
            <person name="Daigneault M."/>
            <person name="Strauss J."/>
            <person name="Allen-Vercoe E."/>
            <person name="Walker B."/>
            <person name="Young S.K."/>
            <person name="Zeng Q."/>
            <person name="Gargeya S."/>
            <person name="Fitzgerald M."/>
            <person name="Haas B."/>
            <person name="Abouelleil A."/>
            <person name="Alvarado L."/>
            <person name="Arachchi H.M."/>
            <person name="Berlin A.M."/>
            <person name="Chapman S.B."/>
            <person name="Goldberg J."/>
            <person name="Griggs A."/>
            <person name="Gujja S."/>
            <person name="Hansen M."/>
            <person name="Howarth C."/>
            <person name="Imamovic A."/>
            <person name="Larimer J."/>
            <person name="McCowen C."/>
            <person name="Montmayeur A."/>
            <person name="Murphy C."/>
            <person name="Neiman D."/>
            <person name="Pearson M."/>
            <person name="Priest M."/>
            <person name="Roberts A."/>
            <person name="Saif S."/>
            <person name="Shea T."/>
            <person name="Sisk P."/>
            <person name="Sykes S."/>
            <person name="Wortman J."/>
            <person name="Nusbaum C."/>
            <person name="Birren B."/>
        </authorList>
    </citation>
    <scope>NUCLEOTIDE SEQUENCE [LARGE SCALE GENOMIC DNA]</scope>
    <source>
        <strain evidence="1 2">2_1_59BFAA</strain>
    </source>
</reference>